<accession>A0A1F7UZL1</accession>
<protein>
    <submittedName>
        <fullName evidence="1">Uncharacterized protein</fullName>
    </submittedName>
</protein>
<dbReference type="EMBL" id="MGEL01000036">
    <property type="protein sequence ID" value="OGL83238.1"/>
    <property type="molecule type" value="Genomic_DNA"/>
</dbReference>
<organism evidence="1 2">
    <name type="scientific">Candidatus Uhrbacteria bacterium RIFCSPLOWO2_01_FULL_53_9</name>
    <dbReference type="NCBI Taxonomy" id="1802403"/>
    <lineage>
        <taxon>Bacteria</taxon>
        <taxon>Candidatus Uhriibacteriota</taxon>
    </lineage>
</organism>
<reference evidence="1 2" key="1">
    <citation type="journal article" date="2016" name="Nat. Commun.">
        <title>Thousands of microbial genomes shed light on interconnected biogeochemical processes in an aquifer system.</title>
        <authorList>
            <person name="Anantharaman K."/>
            <person name="Brown C.T."/>
            <person name="Hug L.A."/>
            <person name="Sharon I."/>
            <person name="Castelle C.J."/>
            <person name="Probst A.J."/>
            <person name="Thomas B.C."/>
            <person name="Singh A."/>
            <person name="Wilkins M.J."/>
            <person name="Karaoz U."/>
            <person name="Brodie E.L."/>
            <person name="Williams K.H."/>
            <person name="Hubbard S.S."/>
            <person name="Banfield J.F."/>
        </authorList>
    </citation>
    <scope>NUCLEOTIDE SEQUENCE [LARGE SCALE GENOMIC DNA]</scope>
</reference>
<dbReference type="AlphaFoldDB" id="A0A1F7UZL1"/>
<dbReference type="Proteomes" id="UP000176932">
    <property type="component" value="Unassembled WGS sequence"/>
</dbReference>
<evidence type="ECO:0000313" key="1">
    <source>
        <dbReference type="EMBL" id="OGL83238.1"/>
    </source>
</evidence>
<proteinExistence type="predicted"/>
<sequence length="589" mass="66546">MGNPHKTVQKVAVHAPPHLDELGRLVVRRLFGGVELNFEKVEWLFVTDGGRSFPNDFVGLARKGEALAVGIGGNLSGDDEHGTTVKSAMSLPLPQLRQNFDRVMIANGVPPRFLPEYWDRFMAHVMFCEIRDSSATGAPFDLSTIYKRLVGYRTIFARGTSPEQPVVRGQWTREHMLAALFDVQAALVGITCLPHEPIPAMAGKRIEHWLIGWVLRNLRWSDKPTTTFGGSLEELFGTVNRRRDPITHQMFRFLMEHVREVRDSTSPWRPNVTVEKLLRHSARYDGRRAECPETLLNLVWMFMRREWHEGEQSRDAFVQTLPRQLRDILRLEPGFARQFLCNTLDAWKHDQWLYAIEGARNEKTPGAVTYRETPTHELAVVYDRGPHMATRVRSRQDHRVTMMLVFNTIINTVMVAVNRGMRTQPGGAQMALLAPAARQAGKDAASYADYLTRWWLALLRTCELRQEGREVPVDTHGGPAESLFAEGALVKEINPDPKWYGAVNSDGHIHTVMSGSISHPDAPRTALLESEQISIPNPEMSFSEVPERFLIALSAAVQDAASADQQEDAFRELFRRILDAPNLSAALLD</sequence>
<name>A0A1F7UZL1_9BACT</name>
<gene>
    <name evidence="1" type="ORF">A3B32_01205</name>
</gene>
<evidence type="ECO:0000313" key="2">
    <source>
        <dbReference type="Proteomes" id="UP000176932"/>
    </source>
</evidence>
<comment type="caution">
    <text evidence="1">The sequence shown here is derived from an EMBL/GenBank/DDBJ whole genome shotgun (WGS) entry which is preliminary data.</text>
</comment>